<dbReference type="EC" id="3.4.21.105" evidence="8"/>
<evidence type="ECO:0000256" key="1">
    <source>
        <dbReference type="ARBA" id="ARBA00004141"/>
    </source>
</evidence>
<feature type="transmembrane region" description="Helical" evidence="5">
    <location>
        <begin position="140"/>
        <end position="173"/>
    </location>
</feature>
<evidence type="ECO:0000259" key="7">
    <source>
        <dbReference type="Pfam" id="PF01694"/>
    </source>
</evidence>
<organism evidence="8 9">
    <name type="scientific">Actinomadura parmotrematis</name>
    <dbReference type="NCBI Taxonomy" id="2864039"/>
    <lineage>
        <taxon>Bacteria</taxon>
        <taxon>Bacillati</taxon>
        <taxon>Actinomycetota</taxon>
        <taxon>Actinomycetes</taxon>
        <taxon>Streptosporangiales</taxon>
        <taxon>Thermomonosporaceae</taxon>
        <taxon>Actinomadura</taxon>
    </lineage>
</organism>
<keyword evidence="6" id="KW-0732">Signal</keyword>
<evidence type="ECO:0000313" key="9">
    <source>
        <dbReference type="Proteomes" id="UP000774570"/>
    </source>
</evidence>
<reference evidence="8 9" key="1">
    <citation type="submission" date="2021-07" db="EMBL/GenBank/DDBJ databases">
        <title>Actinomadura sp. PM05-2 isolated from lichen.</title>
        <authorList>
            <person name="Somphong A."/>
            <person name="Phongsopitanun W."/>
            <person name="Tanasupawat S."/>
            <person name="Peongsungnone V."/>
        </authorList>
    </citation>
    <scope>NUCLEOTIDE SEQUENCE [LARGE SCALE GENOMIC DNA]</scope>
    <source>
        <strain evidence="8 9">PM05-2</strain>
    </source>
</reference>
<proteinExistence type="predicted"/>
<keyword evidence="8" id="KW-0378">Hydrolase</keyword>
<evidence type="ECO:0000313" key="8">
    <source>
        <dbReference type="EMBL" id="MBW8482872.1"/>
    </source>
</evidence>
<comment type="caution">
    <text evidence="8">The sequence shown here is derived from an EMBL/GenBank/DDBJ whole genome shotgun (WGS) entry which is preliminary data.</text>
</comment>
<keyword evidence="3 5" id="KW-1133">Transmembrane helix</keyword>
<feature type="transmembrane region" description="Helical" evidence="5">
    <location>
        <begin position="111"/>
        <end position="128"/>
    </location>
</feature>
<keyword evidence="9" id="KW-1185">Reference proteome</keyword>
<feature type="chain" id="PRO_5047527683" evidence="6">
    <location>
        <begin position="25"/>
        <end position="223"/>
    </location>
</feature>
<sequence>MQTTRRRPPLLTALVFAATASVNAAQLAHPGLLERLERAPAGLHGDWWRTFTALLVQDGGAAGAAVNLTFLLLVGAAAEQVLTRPRWLLQYFGTGLLAELAGYAWQPTGGGNSIAICGLAGGVAVALWRREADLPPAGPAVVAAWAWLMIGTLGGTVFPLAVAGLAVTVPLLARAGGRAGRATTIVVAAAGALLAAAQNIHGAALLIGLALGALIRRGTAPRS</sequence>
<dbReference type="GO" id="GO:0006508">
    <property type="term" value="P:proteolysis"/>
    <property type="evidence" value="ECO:0007669"/>
    <property type="project" value="UniProtKB-KW"/>
</dbReference>
<dbReference type="InterPro" id="IPR035952">
    <property type="entry name" value="Rhomboid-like_sf"/>
</dbReference>
<evidence type="ECO:0000256" key="5">
    <source>
        <dbReference type="SAM" id="Phobius"/>
    </source>
</evidence>
<evidence type="ECO:0000256" key="4">
    <source>
        <dbReference type="ARBA" id="ARBA00023136"/>
    </source>
</evidence>
<dbReference type="Pfam" id="PF01694">
    <property type="entry name" value="Rhomboid"/>
    <property type="match status" value="1"/>
</dbReference>
<dbReference type="SUPFAM" id="SSF144091">
    <property type="entry name" value="Rhomboid-like"/>
    <property type="match status" value="1"/>
</dbReference>
<evidence type="ECO:0000256" key="3">
    <source>
        <dbReference type="ARBA" id="ARBA00022989"/>
    </source>
</evidence>
<evidence type="ECO:0000256" key="6">
    <source>
        <dbReference type="SAM" id="SignalP"/>
    </source>
</evidence>
<dbReference type="RefSeq" id="WP_220165729.1">
    <property type="nucleotide sequence ID" value="NZ_JAIBOA010000006.1"/>
</dbReference>
<comment type="subcellular location">
    <subcellularLocation>
        <location evidence="1">Membrane</location>
        <topology evidence="1">Multi-pass membrane protein</topology>
    </subcellularLocation>
</comment>
<keyword evidence="8" id="KW-0645">Protease</keyword>
<keyword evidence="2 5" id="KW-0812">Transmembrane</keyword>
<dbReference type="EMBL" id="JAIBOA010000006">
    <property type="protein sequence ID" value="MBW8482872.1"/>
    <property type="molecule type" value="Genomic_DNA"/>
</dbReference>
<dbReference type="Proteomes" id="UP000774570">
    <property type="component" value="Unassembled WGS sequence"/>
</dbReference>
<feature type="transmembrane region" description="Helical" evidence="5">
    <location>
        <begin position="185"/>
        <end position="215"/>
    </location>
</feature>
<accession>A0ABS7FR70</accession>
<dbReference type="Gene3D" id="1.20.1540.10">
    <property type="entry name" value="Rhomboid-like"/>
    <property type="match status" value="1"/>
</dbReference>
<dbReference type="InterPro" id="IPR022764">
    <property type="entry name" value="Peptidase_S54_rhomboid_dom"/>
</dbReference>
<gene>
    <name evidence="8" type="ORF">K1Y72_10865</name>
</gene>
<name>A0ABS7FR70_9ACTN</name>
<dbReference type="GO" id="GO:0008233">
    <property type="term" value="F:peptidase activity"/>
    <property type="evidence" value="ECO:0007669"/>
    <property type="project" value="UniProtKB-KW"/>
</dbReference>
<feature type="signal peptide" evidence="6">
    <location>
        <begin position="1"/>
        <end position="24"/>
    </location>
</feature>
<protein>
    <submittedName>
        <fullName evidence="8">Rhomboid family intramembrane serine protease</fullName>
        <ecNumber evidence="8">3.4.21.105</ecNumber>
    </submittedName>
</protein>
<evidence type="ECO:0000256" key="2">
    <source>
        <dbReference type="ARBA" id="ARBA00022692"/>
    </source>
</evidence>
<keyword evidence="4 5" id="KW-0472">Membrane</keyword>
<feature type="domain" description="Peptidase S54 rhomboid" evidence="7">
    <location>
        <begin position="45"/>
        <end position="160"/>
    </location>
</feature>